<dbReference type="InterPro" id="IPR051962">
    <property type="entry name" value="Cuticlin"/>
</dbReference>
<protein>
    <submittedName>
        <fullName evidence="4">ZP domain-containing protein</fullName>
    </submittedName>
</protein>
<dbReference type="PANTHER" id="PTHR22907:SF1">
    <property type="entry name" value="ZP DOMAIN-CONTAINING PROTEIN"/>
    <property type="match status" value="1"/>
</dbReference>
<reference evidence="4" key="1">
    <citation type="submission" date="2017-02" db="UniProtKB">
        <authorList>
            <consortium name="WormBaseParasite"/>
        </authorList>
    </citation>
    <scope>IDENTIFICATION</scope>
</reference>
<evidence type="ECO:0000259" key="2">
    <source>
        <dbReference type="PROSITE" id="PS51034"/>
    </source>
</evidence>
<dbReference type="PROSITE" id="PS51034">
    <property type="entry name" value="ZP_2"/>
    <property type="match status" value="1"/>
</dbReference>
<dbReference type="STRING" id="131310.A0A0N4Z9L3"/>
<evidence type="ECO:0000313" key="4">
    <source>
        <dbReference type="WBParaSite" id="PTRK_0000404400.1"/>
    </source>
</evidence>
<name>A0A0N4Z9L3_PARTI</name>
<dbReference type="InterPro" id="IPR001507">
    <property type="entry name" value="ZP_dom"/>
</dbReference>
<proteinExistence type="predicted"/>
<dbReference type="SMART" id="SM00241">
    <property type="entry name" value="ZP"/>
    <property type="match status" value="1"/>
</dbReference>
<feature type="domain" description="ZP" evidence="2">
    <location>
        <begin position="1"/>
        <end position="176"/>
    </location>
</feature>
<keyword evidence="1" id="KW-0732">Signal</keyword>
<dbReference type="Pfam" id="PF25301">
    <property type="entry name" value="CUT_C"/>
    <property type="match status" value="1"/>
</dbReference>
<organism evidence="3 4">
    <name type="scientific">Parastrongyloides trichosuri</name>
    <name type="common">Possum-specific nematode worm</name>
    <dbReference type="NCBI Taxonomy" id="131310"/>
    <lineage>
        <taxon>Eukaryota</taxon>
        <taxon>Metazoa</taxon>
        <taxon>Ecdysozoa</taxon>
        <taxon>Nematoda</taxon>
        <taxon>Chromadorea</taxon>
        <taxon>Rhabditida</taxon>
        <taxon>Tylenchina</taxon>
        <taxon>Panagrolaimomorpha</taxon>
        <taxon>Strongyloidoidea</taxon>
        <taxon>Strongyloididae</taxon>
        <taxon>Parastrongyloides</taxon>
    </lineage>
</organism>
<keyword evidence="3" id="KW-1185">Reference proteome</keyword>
<accession>A0A0N4Z9L3</accession>
<evidence type="ECO:0000313" key="3">
    <source>
        <dbReference type="Proteomes" id="UP000038045"/>
    </source>
</evidence>
<evidence type="ECO:0000256" key="1">
    <source>
        <dbReference type="ARBA" id="ARBA00022729"/>
    </source>
</evidence>
<dbReference type="WBParaSite" id="PTRK_0000404400.1">
    <property type="protein sequence ID" value="PTRK_0000404400.1"/>
    <property type="gene ID" value="PTRK_0000404400"/>
</dbReference>
<dbReference type="PANTHER" id="PTHR22907">
    <property type="entry name" value="GH04558P"/>
    <property type="match status" value="1"/>
</dbReference>
<sequence>MFIKLIVSKEKQSLPLKTVELNCFYPNKNGTVYTSLSLSVSNKDENVKNVSLPNCKYEILNETYTGSSLKKEELGQVFYHQWSCKSANNKDSYCMLVHNCIIFDGKGNQKEIIDDNGCSNDKNFIENLEYPSNLMVRQKSSLTKFKEKYLLTFRCQISLTFKEMNDKECEKPNCYT</sequence>
<dbReference type="InterPro" id="IPR057475">
    <property type="entry name" value="CUT_C"/>
</dbReference>
<dbReference type="Proteomes" id="UP000038045">
    <property type="component" value="Unplaced"/>
</dbReference>
<dbReference type="AlphaFoldDB" id="A0A0N4Z9L3"/>